<dbReference type="EMBL" id="OU895879">
    <property type="protein sequence ID" value="CAG9809809.1"/>
    <property type="molecule type" value="Genomic_DNA"/>
</dbReference>
<proteinExistence type="predicted"/>
<dbReference type="SUPFAM" id="SSF57095">
    <property type="entry name" value="Scorpion toxin-like"/>
    <property type="match status" value="1"/>
</dbReference>
<evidence type="ECO:0000313" key="4">
    <source>
        <dbReference type="EMBL" id="CAG9809809.1"/>
    </source>
</evidence>
<dbReference type="InterPro" id="IPR001542">
    <property type="entry name" value="Defensin_invertebrate/fungal"/>
</dbReference>
<keyword evidence="1" id="KW-1015">Disulfide bond</keyword>
<reference evidence="4" key="1">
    <citation type="submission" date="2022-01" db="EMBL/GenBank/DDBJ databases">
        <authorList>
            <person name="King R."/>
        </authorList>
    </citation>
    <scope>NUCLEOTIDE SEQUENCE</scope>
</reference>
<dbReference type="Gene3D" id="3.30.30.10">
    <property type="entry name" value="Knottin, scorpion toxin-like"/>
    <property type="match status" value="1"/>
</dbReference>
<sequence length="76" mass="8551">MKFTIVVFAFIAIFVLAMGNSIQEDVGDDSTDEPLGRQGRLTCDFFGSTRFCVANCWRLGFKGGWCDSRNVCNCRR</sequence>
<feature type="domain" description="Invertebrate defensins family profile" evidence="3">
    <location>
        <begin position="40"/>
        <end position="76"/>
    </location>
</feature>
<keyword evidence="5" id="KW-1185">Reference proteome</keyword>
<name>A0A9N9S5B8_9DIPT</name>
<dbReference type="OrthoDB" id="10038290at2759"/>
<feature type="signal peptide" evidence="2">
    <location>
        <begin position="1"/>
        <end position="19"/>
    </location>
</feature>
<feature type="chain" id="PRO_5040212305" description="Invertebrate defensins family profile domain-containing protein" evidence="2">
    <location>
        <begin position="20"/>
        <end position="76"/>
    </location>
</feature>
<dbReference type="AlphaFoldDB" id="A0A9N9S5B8"/>
<gene>
    <name evidence="4" type="ORF">CHIRRI_LOCUS12629</name>
</gene>
<dbReference type="PROSITE" id="PS51378">
    <property type="entry name" value="INVERT_DEFENSINS"/>
    <property type="match status" value="1"/>
</dbReference>
<dbReference type="GO" id="GO:0050830">
    <property type="term" value="P:defense response to Gram-positive bacterium"/>
    <property type="evidence" value="ECO:0007669"/>
    <property type="project" value="UniProtKB-ARBA"/>
</dbReference>
<protein>
    <recommendedName>
        <fullName evidence="3">Invertebrate defensins family profile domain-containing protein</fullName>
    </recommendedName>
</protein>
<keyword evidence="2" id="KW-0732">Signal</keyword>
<evidence type="ECO:0000259" key="3">
    <source>
        <dbReference type="PROSITE" id="PS51378"/>
    </source>
</evidence>
<reference evidence="4" key="2">
    <citation type="submission" date="2022-10" db="EMBL/GenBank/DDBJ databases">
        <authorList>
            <consortium name="ENA_rothamsted_submissions"/>
            <consortium name="culmorum"/>
            <person name="King R."/>
        </authorList>
    </citation>
    <scope>NUCLEOTIDE SEQUENCE</scope>
</reference>
<evidence type="ECO:0000256" key="2">
    <source>
        <dbReference type="SAM" id="SignalP"/>
    </source>
</evidence>
<evidence type="ECO:0000256" key="1">
    <source>
        <dbReference type="ARBA" id="ARBA00023157"/>
    </source>
</evidence>
<dbReference type="GO" id="GO:0005576">
    <property type="term" value="C:extracellular region"/>
    <property type="evidence" value="ECO:0007669"/>
    <property type="project" value="UniProtKB-ARBA"/>
</dbReference>
<accession>A0A9N9S5B8</accession>
<dbReference type="InterPro" id="IPR036574">
    <property type="entry name" value="Scorpion_toxin-like_sf"/>
</dbReference>
<organism evidence="4 5">
    <name type="scientific">Chironomus riparius</name>
    <dbReference type="NCBI Taxonomy" id="315576"/>
    <lineage>
        <taxon>Eukaryota</taxon>
        <taxon>Metazoa</taxon>
        <taxon>Ecdysozoa</taxon>
        <taxon>Arthropoda</taxon>
        <taxon>Hexapoda</taxon>
        <taxon>Insecta</taxon>
        <taxon>Pterygota</taxon>
        <taxon>Neoptera</taxon>
        <taxon>Endopterygota</taxon>
        <taxon>Diptera</taxon>
        <taxon>Nematocera</taxon>
        <taxon>Chironomoidea</taxon>
        <taxon>Chironomidae</taxon>
        <taxon>Chironominae</taxon>
        <taxon>Chironomus</taxon>
    </lineage>
</organism>
<dbReference type="Pfam" id="PF01097">
    <property type="entry name" value="Defensin_2"/>
    <property type="match status" value="1"/>
</dbReference>
<dbReference type="Proteomes" id="UP001153620">
    <property type="component" value="Chromosome 3"/>
</dbReference>
<evidence type="ECO:0000313" key="5">
    <source>
        <dbReference type="Proteomes" id="UP001153620"/>
    </source>
</evidence>